<evidence type="ECO:0000259" key="7">
    <source>
        <dbReference type="Pfam" id="PF23559"/>
    </source>
</evidence>
<proteinExistence type="inferred from homology"/>
<evidence type="ECO:0000313" key="9">
    <source>
        <dbReference type="Proteomes" id="UP000250235"/>
    </source>
</evidence>
<feature type="domain" description="Disease resistance protein winged helix" evidence="7">
    <location>
        <begin position="14"/>
        <end position="85"/>
    </location>
</feature>
<evidence type="ECO:0000256" key="4">
    <source>
        <dbReference type="ARBA" id="ARBA00022741"/>
    </source>
</evidence>
<keyword evidence="2" id="KW-0433">Leucine-rich repeat</keyword>
<feature type="non-terminal residue" evidence="8">
    <location>
        <position position="1"/>
    </location>
</feature>
<keyword evidence="6" id="KW-0067">ATP-binding</keyword>
<evidence type="ECO:0000256" key="3">
    <source>
        <dbReference type="ARBA" id="ARBA00022737"/>
    </source>
</evidence>
<keyword evidence="5" id="KW-0611">Plant defense</keyword>
<reference evidence="8 9" key="1">
    <citation type="journal article" date="2015" name="Proc. Natl. Acad. Sci. U.S.A.">
        <title>The resurrection genome of Boea hygrometrica: A blueprint for survival of dehydration.</title>
        <authorList>
            <person name="Xiao L."/>
            <person name="Yang G."/>
            <person name="Zhang L."/>
            <person name="Yang X."/>
            <person name="Zhao S."/>
            <person name="Ji Z."/>
            <person name="Zhou Q."/>
            <person name="Hu M."/>
            <person name="Wang Y."/>
            <person name="Chen M."/>
            <person name="Xu Y."/>
            <person name="Jin H."/>
            <person name="Xiao X."/>
            <person name="Hu G."/>
            <person name="Bao F."/>
            <person name="Hu Y."/>
            <person name="Wan P."/>
            <person name="Li L."/>
            <person name="Deng X."/>
            <person name="Kuang T."/>
            <person name="Xiang C."/>
            <person name="Zhu J.K."/>
            <person name="Oliver M.J."/>
            <person name="He Y."/>
        </authorList>
    </citation>
    <scope>NUCLEOTIDE SEQUENCE [LARGE SCALE GENOMIC DNA]</scope>
    <source>
        <strain evidence="9">cv. XS01</strain>
    </source>
</reference>
<keyword evidence="4" id="KW-0547">Nucleotide-binding</keyword>
<name>A0A2Z7A4S7_9LAMI</name>
<dbReference type="GO" id="GO:0005524">
    <property type="term" value="F:ATP binding"/>
    <property type="evidence" value="ECO:0007669"/>
    <property type="project" value="UniProtKB-KW"/>
</dbReference>
<dbReference type="Proteomes" id="UP000250235">
    <property type="component" value="Unassembled WGS sequence"/>
</dbReference>
<evidence type="ECO:0000256" key="1">
    <source>
        <dbReference type="ARBA" id="ARBA00008894"/>
    </source>
</evidence>
<accession>A0A2Z7A4S7</accession>
<organism evidence="8 9">
    <name type="scientific">Dorcoceras hygrometricum</name>
    <dbReference type="NCBI Taxonomy" id="472368"/>
    <lineage>
        <taxon>Eukaryota</taxon>
        <taxon>Viridiplantae</taxon>
        <taxon>Streptophyta</taxon>
        <taxon>Embryophyta</taxon>
        <taxon>Tracheophyta</taxon>
        <taxon>Spermatophyta</taxon>
        <taxon>Magnoliopsida</taxon>
        <taxon>eudicotyledons</taxon>
        <taxon>Gunneridae</taxon>
        <taxon>Pentapetalae</taxon>
        <taxon>asterids</taxon>
        <taxon>lamiids</taxon>
        <taxon>Lamiales</taxon>
        <taxon>Gesneriaceae</taxon>
        <taxon>Didymocarpoideae</taxon>
        <taxon>Trichosporeae</taxon>
        <taxon>Loxocarpinae</taxon>
        <taxon>Dorcoceras</taxon>
    </lineage>
</organism>
<dbReference type="Pfam" id="PF23559">
    <property type="entry name" value="WHD_DRP"/>
    <property type="match status" value="1"/>
</dbReference>
<sequence length="125" mass="14491">LPRQLKSCFLYMGLFPEDYEIPVKKLIKLWVADGFLEPSDESRSLEELAEECLEDLVERSLVLVAGKRSNGRMRSCKIHDVLRDLSITKGLEQRFLHPFTYKDRDRTTLSKLVKSQCRVSLQSSD</sequence>
<comment type="similarity">
    <text evidence="1">Belongs to the disease resistance NB-LRR family.</text>
</comment>
<dbReference type="GO" id="GO:0098542">
    <property type="term" value="P:defense response to other organism"/>
    <property type="evidence" value="ECO:0007669"/>
    <property type="project" value="TreeGrafter"/>
</dbReference>
<dbReference type="AlphaFoldDB" id="A0A2Z7A4S7"/>
<keyword evidence="3" id="KW-0677">Repeat</keyword>
<dbReference type="PANTHER" id="PTHR23155:SF1193">
    <property type="entry name" value="DISEASE RESISTANCE PROTEIN RPP13-RELATED"/>
    <property type="match status" value="1"/>
</dbReference>
<dbReference type="InterPro" id="IPR044974">
    <property type="entry name" value="Disease_R_plants"/>
</dbReference>
<dbReference type="OrthoDB" id="598235at2759"/>
<dbReference type="PANTHER" id="PTHR23155">
    <property type="entry name" value="DISEASE RESISTANCE PROTEIN RP"/>
    <property type="match status" value="1"/>
</dbReference>
<dbReference type="EMBL" id="KV023462">
    <property type="protein sequence ID" value="KZV13965.1"/>
    <property type="molecule type" value="Genomic_DNA"/>
</dbReference>
<dbReference type="FunFam" id="1.10.10.10:FF:000322">
    <property type="entry name" value="Probable disease resistance protein At1g63360"/>
    <property type="match status" value="1"/>
</dbReference>
<gene>
    <name evidence="8" type="ORF">F511_44708</name>
</gene>
<keyword evidence="9" id="KW-1185">Reference proteome</keyword>
<evidence type="ECO:0000256" key="2">
    <source>
        <dbReference type="ARBA" id="ARBA00022614"/>
    </source>
</evidence>
<dbReference type="InterPro" id="IPR036388">
    <property type="entry name" value="WH-like_DNA-bd_sf"/>
</dbReference>
<protein>
    <recommendedName>
        <fullName evidence="7">Disease resistance protein winged helix domain-containing protein</fullName>
    </recommendedName>
</protein>
<dbReference type="Gene3D" id="1.10.10.10">
    <property type="entry name" value="Winged helix-like DNA-binding domain superfamily/Winged helix DNA-binding domain"/>
    <property type="match status" value="1"/>
</dbReference>
<evidence type="ECO:0000313" key="8">
    <source>
        <dbReference type="EMBL" id="KZV13965.1"/>
    </source>
</evidence>
<dbReference type="InterPro" id="IPR058922">
    <property type="entry name" value="WHD_DRP"/>
</dbReference>
<evidence type="ECO:0000256" key="6">
    <source>
        <dbReference type="ARBA" id="ARBA00022840"/>
    </source>
</evidence>
<evidence type="ECO:0000256" key="5">
    <source>
        <dbReference type="ARBA" id="ARBA00022821"/>
    </source>
</evidence>